<comment type="subunit">
    <text evidence="8">Interacts with Pk92B/ASK1.</text>
</comment>
<organism evidence="16 17">
    <name type="scientific">Drosophila albomicans</name>
    <name type="common">Fruit fly</name>
    <dbReference type="NCBI Taxonomy" id="7291"/>
    <lineage>
        <taxon>Eukaryota</taxon>
        <taxon>Metazoa</taxon>
        <taxon>Ecdysozoa</taxon>
        <taxon>Arthropoda</taxon>
        <taxon>Hexapoda</taxon>
        <taxon>Insecta</taxon>
        <taxon>Pterygota</taxon>
        <taxon>Neoptera</taxon>
        <taxon>Endopterygota</taxon>
        <taxon>Diptera</taxon>
        <taxon>Brachycera</taxon>
        <taxon>Muscomorpha</taxon>
        <taxon>Ephydroidea</taxon>
        <taxon>Drosophilidae</taxon>
        <taxon>Drosophila</taxon>
    </lineage>
</organism>
<dbReference type="GO" id="GO:0004722">
    <property type="term" value="F:protein serine/threonine phosphatase activity"/>
    <property type="evidence" value="ECO:0007669"/>
    <property type="project" value="UniProtKB-EC"/>
</dbReference>
<evidence type="ECO:0000256" key="6">
    <source>
        <dbReference type="ARBA" id="ARBA00023128"/>
    </source>
</evidence>
<evidence type="ECO:0000256" key="15">
    <source>
        <dbReference type="SAM" id="MobiDB-lite"/>
    </source>
</evidence>
<dbReference type="OrthoDB" id="2118094at2759"/>
<evidence type="ECO:0000256" key="8">
    <source>
        <dbReference type="ARBA" id="ARBA00038605"/>
    </source>
</evidence>
<comment type="function">
    <text evidence="7">Displays phosphatase activity for serine/threonine residues, and dephosphorylates and activates Pk92B kinase. Has apparently no phosphoglycerate mutase activity.</text>
</comment>
<evidence type="ECO:0000256" key="11">
    <source>
        <dbReference type="ARBA" id="ARBA00042520"/>
    </source>
</evidence>
<dbReference type="GeneID" id="117568655"/>
<evidence type="ECO:0000256" key="12">
    <source>
        <dbReference type="ARBA" id="ARBA00047761"/>
    </source>
</evidence>
<dbReference type="Gene3D" id="3.40.50.1240">
    <property type="entry name" value="Phosphoglycerate mutase-like"/>
    <property type="match status" value="1"/>
</dbReference>
<comment type="similarity">
    <text evidence="2">Belongs to the phosphoglycerate mutase family. BPG-dependent PGAM subfamily.</text>
</comment>
<dbReference type="InterPro" id="IPR029033">
    <property type="entry name" value="His_PPase_superfam"/>
</dbReference>
<dbReference type="Proteomes" id="UP000515160">
    <property type="component" value="Chromosome 3"/>
</dbReference>
<keyword evidence="16" id="KW-1185">Reference proteome</keyword>
<dbReference type="AlphaFoldDB" id="A0A6P8X0Q5"/>
<evidence type="ECO:0000256" key="1">
    <source>
        <dbReference type="ARBA" id="ARBA00004294"/>
    </source>
</evidence>
<evidence type="ECO:0000256" key="7">
    <source>
        <dbReference type="ARBA" id="ARBA00037234"/>
    </source>
</evidence>
<evidence type="ECO:0000256" key="14">
    <source>
        <dbReference type="PIRSR" id="PIRSR613078-2"/>
    </source>
</evidence>
<gene>
    <name evidence="17" type="primary">LOC117568655</name>
</gene>
<dbReference type="InterPro" id="IPR051021">
    <property type="entry name" value="Mito_Ser/Thr_phosphatase"/>
</dbReference>
<keyword evidence="5" id="KW-0378">Hydrolase</keyword>
<dbReference type="Pfam" id="PF00300">
    <property type="entry name" value="His_Phos_1"/>
    <property type="match status" value="1"/>
</dbReference>
<keyword evidence="6" id="KW-0496">Mitochondrion</keyword>
<dbReference type="InterPro" id="IPR013078">
    <property type="entry name" value="His_Pase_superF_clade-1"/>
</dbReference>
<comment type="catalytic activity">
    <reaction evidence="12">
        <text>O-phospho-L-seryl-[protein] + H2O = L-seryl-[protein] + phosphate</text>
        <dbReference type="Rhea" id="RHEA:20629"/>
        <dbReference type="Rhea" id="RHEA-COMP:9863"/>
        <dbReference type="Rhea" id="RHEA-COMP:11604"/>
        <dbReference type="ChEBI" id="CHEBI:15377"/>
        <dbReference type="ChEBI" id="CHEBI:29999"/>
        <dbReference type="ChEBI" id="CHEBI:43474"/>
        <dbReference type="ChEBI" id="CHEBI:83421"/>
        <dbReference type="EC" id="3.1.3.16"/>
    </reaction>
</comment>
<comment type="subcellular location">
    <subcellularLocation>
        <location evidence="1">Mitochondrion outer membrane</location>
    </subcellularLocation>
</comment>
<dbReference type="CTD" id="37899"/>
<evidence type="ECO:0000256" key="2">
    <source>
        <dbReference type="ARBA" id="ARBA00006717"/>
    </source>
</evidence>
<keyword evidence="4" id="KW-1000">Mitochondrion outer membrane</keyword>
<dbReference type="RefSeq" id="XP_034105343.1">
    <property type="nucleotide sequence ID" value="XM_034249452.2"/>
</dbReference>
<evidence type="ECO:0000256" key="3">
    <source>
        <dbReference type="ARBA" id="ARBA00013081"/>
    </source>
</evidence>
<dbReference type="EC" id="3.1.3.16" evidence="3"/>
<evidence type="ECO:0000256" key="5">
    <source>
        <dbReference type="ARBA" id="ARBA00022801"/>
    </source>
</evidence>
<evidence type="ECO:0000256" key="13">
    <source>
        <dbReference type="ARBA" id="ARBA00048336"/>
    </source>
</evidence>
<evidence type="ECO:0000256" key="10">
    <source>
        <dbReference type="ARBA" id="ARBA00040722"/>
    </source>
</evidence>
<proteinExistence type="inferred from homology"/>
<dbReference type="PANTHER" id="PTHR20935">
    <property type="entry name" value="PHOSPHOGLYCERATE MUTASE-RELATED"/>
    <property type="match status" value="1"/>
</dbReference>
<dbReference type="GO" id="GO:0090141">
    <property type="term" value="P:positive regulation of mitochondrial fission"/>
    <property type="evidence" value="ECO:0007669"/>
    <property type="project" value="TreeGrafter"/>
</dbReference>
<dbReference type="PANTHER" id="PTHR20935:SF0">
    <property type="entry name" value="SERINE_THREONINE-PROTEIN PHOSPHATASE PGAM5, MITOCHONDRIAL"/>
    <property type="match status" value="1"/>
</dbReference>
<name>A0A6P8X0Q5_DROAB</name>
<comment type="catalytic activity">
    <reaction evidence="13">
        <text>O-phospho-L-threonyl-[protein] + H2O = L-threonyl-[protein] + phosphate</text>
        <dbReference type="Rhea" id="RHEA:47004"/>
        <dbReference type="Rhea" id="RHEA-COMP:11060"/>
        <dbReference type="Rhea" id="RHEA-COMP:11605"/>
        <dbReference type="ChEBI" id="CHEBI:15377"/>
        <dbReference type="ChEBI" id="CHEBI:30013"/>
        <dbReference type="ChEBI" id="CHEBI:43474"/>
        <dbReference type="ChEBI" id="CHEBI:61977"/>
        <dbReference type="EC" id="3.1.3.16"/>
    </reaction>
</comment>
<feature type="region of interest" description="Disordered" evidence="15">
    <location>
        <begin position="176"/>
        <end position="196"/>
    </location>
</feature>
<dbReference type="CDD" id="cd07067">
    <property type="entry name" value="HP_PGM_like"/>
    <property type="match status" value="1"/>
</dbReference>
<keyword evidence="4" id="KW-0472">Membrane</keyword>
<evidence type="ECO:0000256" key="9">
    <source>
        <dbReference type="ARBA" id="ARBA00039765"/>
    </source>
</evidence>
<evidence type="ECO:0000313" key="17">
    <source>
        <dbReference type="RefSeq" id="XP_034105343.1"/>
    </source>
</evidence>
<reference evidence="17" key="1">
    <citation type="submission" date="2025-08" db="UniProtKB">
        <authorList>
            <consortium name="RefSeq"/>
        </authorList>
    </citation>
    <scope>IDENTIFICATION</scope>
    <source>
        <strain evidence="17">15112-1751.03</strain>
        <tissue evidence="17">Whole Adult</tissue>
    </source>
</reference>
<dbReference type="SUPFAM" id="SSF53254">
    <property type="entry name" value="Phosphoglycerate mutase-like"/>
    <property type="match status" value="1"/>
</dbReference>
<dbReference type="SMART" id="SM00855">
    <property type="entry name" value="PGAM"/>
    <property type="match status" value="1"/>
</dbReference>
<feature type="binding site" evidence="14">
    <location>
        <position position="146"/>
    </location>
    <ligand>
        <name>substrate</name>
    </ligand>
</feature>
<evidence type="ECO:0000313" key="16">
    <source>
        <dbReference type="Proteomes" id="UP000515160"/>
    </source>
</evidence>
<accession>A0A6P8X0Q5</accession>
<protein>
    <recommendedName>
        <fullName evidence="9">Serine/threonine-protein phosphatase PGAM5, mitochondrial</fullName>
        <ecNumber evidence="3">3.1.3.16</ecNumber>
    </recommendedName>
    <alternativeName>
        <fullName evidence="11">Phosphoglycerate mutase family member 5 homolog</fullName>
    </alternativeName>
    <alternativeName>
        <fullName evidence="10">Serine/threonine-protein phosphatase Pgam5, mitochondrial</fullName>
    </alternativeName>
</protein>
<sequence>MLSLSFTRQIICFERKNSSIPLMKLHGIWHSLGAIGCGSLATYVSLKLLDQPQARNEDHEPQELVSKGQWCHNWDSREHQASNVGAKNPEPVALRHIVLVRHGEYTSTTDGNHLTDLGRLQAHRAGQRLLEMGIAWDHVVASTMTRAQETAMIILKQINFDPLKLKRCELLPEGTPCAADPPQNRTSSQVEKATRRDGPRIEAAFRRYFFRASPEQKEDSYLLIIGHANVIRYLVCRALQFPPDAWTRFSLNHGSITWLTIWPTGYVTVRCLGDAGYMPVNELTHRRPRKSVDNN</sequence>
<evidence type="ECO:0000256" key="4">
    <source>
        <dbReference type="ARBA" id="ARBA00022787"/>
    </source>
</evidence>
<dbReference type="GO" id="GO:0005741">
    <property type="term" value="C:mitochondrial outer membrane"/>
    <property type="evidence" value="ECO:0007669"/>
    <property type="project" value="UniProtKB-SubCell"/>
</dbReference>